<accession>A0A0M9G778</accession>
<dbReference type="EMBL" id="LGTL01000003">
    <property type="protein sequence ID" value="KPA83755.1"/>
    <property type="molecule type" value="Genomic_DNA"/>
</dbReference>
<dbReference type="RefSeq" id="XP_015662195.1">
    <property type="nucleotide sequence ID" value="XM_015798717.1"/>
</dbReference>
<name>A0A0M9G778_LEPPY</name>
<dbReference type="EMBL" id="LGTL01000003">
    <property type="protein sequence ID" value="KPA83756.1"/>
    <property type="molecule type" value="Genomic_DNA"/>
</dbReference>
<dbReference type="OrthoDB" id="264318at2759"/>
<dbReference type="EMBL" id="LGTL01000003">
    <property type="protein sequence ID" value="KPA83754.1"/>
    <property type="molecule type" value="Genomic_DNA"/>
</dbReference>
<dbReference type="VEuPathDB" id="TriTrypDB:LpyrH10_03_1410"/>
<dbReference type="OMA" id="MESAVPC"/>
<dbReference type="AlphaFoldDB" id="A0A0M9G778"/>
<reference evidence="2 3" key="1">
    <citation type="submission" date="2015-07" db="EMBL/GenBank/DDBJ databases">
        <title>High-quality genome of monoxenous trypanosomatid Leptomonas pyrrhocoris.</title>
        <authorList>
            <person name="Flegontov P."/>
            <person name="Butenko A."/>
            <person name="Firsov S."/>
            <person name="Vlcek C."/>
            <person name="Logacheva M.D."/>
            <person name="Field M."/>
            <person name="Filatov D."/>
            <person name="Flegontova O."/>
            <person name="Gerasimov E."/>
            <person name="Jackson A.P."/>
            <person name="Kelly S."/>
            <person name="Opperdoes F."/>
            <person name="O'Reilly A."/>
            <person name="Votypka J."/>
            <person name="Yurchenko V."/>
            <person name="Lukes J."/>
        </authorList>
    </citation>
    <scope>NUCLEOTIDE SEQUENCE [LARGE SCALE GENOMIC DNA]</scope>
    <source>
        <strain evidence="2">H10</strain>
    </source>
</reference>
<evidence type="ECO:0000256" key="1">
    <source>
        <dbReference type="SAM" id="MobiDB-lite"/>
    </source>
</evidence>
<sequence length="308" mass="34141">MASYSHDDSADRYITVMSSVTGKPKRRRVVNCAAPEEDAEVKTYYANDAKMNNPLRYTTCMSHHIMARIEDDVKRAKMRQENPESVIPSKGYDYDVEASRAVEEYRATQQLPRGANVVVATLYAPIHAVVHLPAISPRSNRSRRSSNSRQPSHGPSTANSPTDQSRRVEQPSSARRPAPTSRASSKALQYPSAYRSRSAPRYNYHGSHAGGASNSSSPLPPRPAGGRLQPLEYAALGPTSGSPYGDFRDDGRVLQPANDRRSSNASRNLFLQLSSFESEEADTAVDEERQRRLRLADELAQEMDAEEM</sequence>
<dbReference type="RefSeq" id="XP_015662193.1">
    <property type="nucleotide sequence ID" value="XM_015798715.1"/>
</dbReference>
<gene>
    <name evidence="2" type="ORF">ABB37_01990</name>
</gene>
<feature type="region of interest" description="Disordered" evidence="1">
    <location>
        <begin position="135"/>
        <end position="267"/>
    </location>
</feature>
<feature type="compositionally biased region" description="Basic and acidic residues" evidence="1">
    <location>
        <begin position="246"/>
        <end position="262"/>
    </location>
</feature>
<evidence type="ECO:0000313" key="2">
    <source>
        <dbReference type="EMBL" id="KPA83756.1"/>
    </source>
</evidence>
<organism evidence="2 3">
    <name type="scientific">Leptomonas pyrrhocoris</name>
    <name type="common">Firebug parasite</name>
    <dbReference type="NCBI Taxonomy" id="157538"/>
    <lineage>
        <taxon>Eukaryota</taxon>
        <taxon>Discoba</taxon>
        <taxon>Euglenozoa</taxon>
        <taxon>Kinetoplastea</taxon>
        <taxon>Metakinetoplastina</taxon>
        <taxon>Trypanosomatida</taxon>
        <taxon>Trypanosomatidae</taxon>
        <taxon>Leishmaniinae</taxon>
        <taxon>Leptomonas</taxon>
    </lineage>
</organism>
<protein>
    <submittedName>
        <fullName evidence="2">Uncharacterized protein</fullName>
    </submittedName>
</protein>
<proteinExistence type="predicted"/>
<dbReference type="GeneID" id="26902285"/>
<evidence type="ECO:0000313" key="3">
    <source>
        <dbReference type="Proteomes" id="UP000037923"/>
    </source>
</evidence>
<comment type="caution">
    <text evidence="2">The sequence shown here is derived from an EMBL/GenBank/DDBJ whole genome shotgun (WGS) entry which is preliminary data.</text>
</comment>
<feature type="compositionally biased region" description="Polar residues" evidence="1">
    <location>
        <begin position="153"/>
        <end position="163"/>
    </location>
</feature>
<feature type="compositionally biased region" description="Low complexity" evidence="1">
    <location>
        <begin position="205"/>
        <end position="217"/>
    </location>
</feature>
<dbReference type="EMBL" id="LGTL01000003">
    <property type="protein sequence ID" value="KPA83757.1"/>
    <property type="molecule type" value="Genomic_DNA"/>
</dbReference>
<dbReference type="Proteomes" id="UP000037923">
    <property type="component" value="Unassembled WGS sequence"/>
</dbReference>
<keyword evidence="3" id="KW-1185">Reference proteome</keyword>
<dbReference type="RefSeq" id="XP_015662194.1">
    <property type="nucleotide sequence ID" value="XM_015798716.1"/>
</dbReference>
<dbReference type="RefSeq" id="XP_015662196.1">
    <property type="nucleotide sequence ID" value="XM_015798718.1"/>
</dbReference>